<evidence type="ECO:0000313" key="2">
    <source>
        <dbReference type="EMBL" id="OGY68223.1"/>
    </source>
</evidence>
<keyword evidence="1" id="KW-0812">Transmembrane</keyword>
<comment type="caution">
    <text evidence="2">The sequence shown here is derived from an EMBL/GenBank/DDBJ whole genome shotgun (WGS) entry which is preliminary data.</text>
</comment>
<protein>
    <recommendedName>
        <fullName evidence="4">Type II secretion system protein GspG C-terminal domain-containing protein</fullName>
    </recommendedName>
</protein>
<evidence type="ECO:0008006" key="4">
    <source>
        <dbReference type="Google" id="ProtNLM"/>
    </source>
</evidence>
<accession>A0A1G1ZU13</accession>
<reference evidence="2 3" key="1">
    <citation type="journal article" date="2016" name="Nat. Commun.">
        <title>Thousands of microbial genomes shed light on interconnected biogeochemical processes in an aquifer system.</title>
        <authorList>
            <person name="Anantharaman K."/>
            <person name="Brown C.T."/>
            <person name="Hug L.A."/>
            <person name="Sharon I."/>
            <person name="Castelle C.J."/>
            <person name="Probst A.J."/>
            <person name="Thomas B.C."/>
            <person name="Singh A."/>
            <person name="Wilkins M.J."/>
            <person name="Karaoz U."/>
            <person name="Brodie E.L."/>
            <person name="Williams K.H."/>
            <person name="Hubbard S.S."/>
            <person name="Banfield J.F."/>
        </authorList>
    </citation>
    <scope>NUCLEOTIDE SEQUENCE [LARGE SCALE GENOMIC DNA]</scope>
</reference>
<keyword evidence="1" id="KW-0472">Membrane</keyword>
<dbReference type="STRING" id="1798409.A3I24_02225"/>
<gene>
    <name evidence="2" type="ORF">A3I24_02225</name>
</gene>
<dbReference type="Proteomes" id="UP000177690">
    <property type="component" value="Unassembled WGS sequence"/>
</dbReference>
<evidence type="ECO:0000313" key="3">
    <source>
        <dbReference type="Proteomes" id="UP000177690"/>
    </source>
</evidence>
<dbReference type="EMBL" id="MHJL01000004">
    <property type="protein sequence ID" value="OGY68223.1"/>
    <property type="molecule type" value="Genomic_DNA"/>
</dbReference>
<proteinExistence type="predicted"/>
<dbReference type="AlphaFoldDB" id="A0A1G1ZU13"/>
<organism evidence="2 3">
    <name type="scientific">Candidatus Harrisonbacteria bacterium RIFCSPLOWO2_02_FULL_41_13b</name>
    <dbReference type="NCBI Taxonomy" id="1798409"/>
    <lineage>
        <taxon>Bacteria</taxon>
        <taxon>Candidatus Harrisoniibacteriota</taxon>
    </lineage>
</organism>
<feature type="transmembrane region" description="Helical" evidence="1">
    <location>
        <begin position="6"/>
        <end position="24"/>
    </location>
</feature>
<name>A0A1G1ZU13_9BACT</name>
<keyword evidence="1" id="KW-1133">Transmembrane helix</keyword>
<evidence type="ECO:0000256" key="1">
    <source>
        <dbReference type="SAM" id="Phobius"/>
    </source>
</evidence>
<sequence>MKFFIYTIISIVGISVIAGFFIVGSPQEERLRRFDERRVGDLQSIQGELINYWLNKSKLPDALDLLRDDIRGIVMPVDPETGENYTYVVKGPEAFSLCAVFVRPSLGRAQYPENISVEPMRPYLWAGDNWEHDAGPVCFERTIDKDIYVPRKEAVKS</sequence>